<evidence type="ECO:0000259" key="12">
    <source>
        <dbReference type="PROSITE" id="PS51900"/>
    </source>
</evidence>
<dbReference type="Proteomes" id="UP000298381">
    <property type="component" value="Unassembled WGS sequence"/>
</dbReference>
<dbReference type="GO" id="GO:0051301">
    <property type="term" value="P:cell division"/>
    <property type="evidence" value="ECO:0007669"/>
    <property type="project" value="UniProtKB-KW"/>
</dbReference>
<dbReference type="InterPro" id="IPR010998">
    <property type="entry name" value="Integrase_recombinase_N"/>
</dbReference>
<keyword evidence="5" id="KW-0229">DNA integration</keyword>
<sequence length="355" mass="41283">MQNPIILDDFLDYLETIKGTSPNTAKEYYYDLKTFFKFLKIRYASEQANVEFEDIDISDVNIEFIRKVNIQDLYAFMSFLDKKKNNRNSTRSRKVASIRSFFKYLTDKVNLLEKNPAAQLEFPKIESRHPIYLTLDQALNLLKIVSQNTNEYFRKRDYCIITLFLNCGLRLSELASIDVDSFNGKDTLTVIGKGNKERTVFLNESCVSSIKNYLQIRPVVANEKALFLSKRKQRLSNRAIQHMIDKYLEKSGLDPTIYSTHKLRHTAATLMYKYGNVDIRALQEILGHESVSTTQIYTHIDDERLRKAVNSNPLSEISVEDIEQLKDIDITNNNQDDDINNNIKNKKNKTDKKSK</sequence>
<dbReference type="InterPro" id="IPR013762">
    <property type="entry name" value="Integrase-like_cat_sf"/>
</dbReference>
<dbReference type="RefSeq" id="WP_135271348.1">
    <property type="nucleotide sequence ID" value="NZ_SRIB01000009.1"/>
</dbReference>
<evidence type="ECO:0000256" key="6">
    <source>
        <dbReference type="ARBA" id="ARBA00023125"/>
    </source>
</evidence>
<dbReference type="PROSITE" id="PS51900">
    <property type="entry name" value="CB"/>
    <property type="match status" value="1"/>
</dbReference>
<evidence type="ECO:0000313" key="14">
    <source>
        <dbReference type="Proteomes" id="UP000298381"/>
    </source>
</evidence>
<feature type="domain" description="Core-binding (CB)" evidence="12">
    <location>
        <begin position="1"/>
        <end position="106"/>
    </location>
</feature>
<dbReference type="PROSITE" id="PS51898">
    <property type="entry name" value="TYR_RECOMBINASE"/>
    <property type="match status" value="1"/>
</dbReference>
<evidence type="ECO:0000256" key="4">
    <source>
        <dbReference type="ARBA" id="ARBA00022829"/>
    </source>
</evidence>
<keyword evidence="6 9" id="KW-0238">DNA-binding</keyword>
<evidence type="ECO:0000259" key="11">
    <source>
        <dbReference type="PROSITE" id="PS51898"/>
    </source>
</evidence>
<evidence type="ECO:0000256" key="2">
    <source>
        <dbReference type="ARBA" id="ARBA00022490"/>
    </source>
</evidence>
<gene>
    <name evidence="13" type="ORF">E4100_07110</name>
</gene>
<dbReference type="Pfam" id="PF02899">
    <property type="entry name" value="Phage_int_SAM_1"/>
    <property type="match status" value="1"/>
</dbReference>
<dbReference type="Gene3D" id="1.10.443.10">
    <property type="entry name" value="Intergrase catalytic core"/>
    <property type="match status" value="1"/>
</dbReference>
<feature type="domain" description="Tyr recombinase" evidence="11">
    <location>
        <begin position="128"/>
        <end position="310"/>
    </location>
</feature>
<dbReference type="GO" id="GO:0015074">
    <property type="term" value="P:DNA integration"/>
    <property type="evidence" value="ECO:0007669"/>
    <property type="project" value="UniProtKB-KW"/>
</dbReference>
<dbReference type="GO" id="GO:0006310">
    <property type="term" value="P:DNA recombination"/>
    <property type="evidence" value="ECO:0007669"/>
    <property type="project" value="UniProtKB-KW"/>
</dbReference>
<comment type="caution">
    <text evidence="13">The sequence shown here is derived from an EMBL/GenBank/DDBJ whole genome shotgun (WGS) entry which is preliminary data.</text>
</comment>
<proteinExistence type="predicted"/>
<dbReference type="PANTHER" id="PTHR30349:SF77">
    <property type="entry name" value="TYROSINE RECOMBINASE XERC"/>
    <property type="match status" value="1"/>
</dbReference>
<evidence type="ECO:0000256" key="10">
    <source>
        <dbReference type="SAM" id="MobiDB-lite"/>
    </source>
</evidence>
<keyword evidence="14" id="KW-1185">Reference proteome</keyword>
<dbReference type="GO" id="GO:0007059">
    <property type="term" value="P:chromosome segregation"/>
    <property type="evidence" value="ECO:0007669"/>
    <property type="project" value="UniProtKB-KW"/>
</dbReference>
<organism evidence="13 14">
    <name type="scientific">Soehngenia longivitae</name>
    <dbReference type="NCBI Taxonomy" id="2562294"/>
    <lineage>
        <taxon>Bacteria</taxon>
        <taxon>Bacillati</taxon>
        <taxon>Bacillota</taxon>
        <taxon>Tissierellia</taxon>
        <taxon>Tissierellales</taxon>
        <taxon>Tissierellaceae</taxon>
        <taxon>Soehngenia</taxon>
    </lineage>
</organism>
<reference evidence="13 14" key="1">
    <citation type="submission" date="2019-03" db="EMBL/GenBank/DDBJ databases">
        <title>Draft genome sequence data and analysis of a Fermenting Bacterium, Soehngenia longevitae strain 1933PT, isolated from petroleum reservoir in Azerbaijan.</title>
        <authorList>
            <person name="Grouzdev D.S."/>
            <person name="Bidzhieva S.K."/>
            <person name="Sokolova D.S."/>
            <person name="Tourova T.P."/>
            <person name="Poltaraus A.B."/>
            <person name="Nazina T.N."/>
        </authorList>
    </citation>
    <scope>NUCLEOTIDE SEQUENCE [LARGE SCALE GENOMIC DNA]</scope>
    <source>
        <strain evidence="13 14">1933P</strain>
    </source>
</reference>
<evidence type="ECO:0000256" key="8">
    <source>
        <dbReference type="ARBA" id="ARBA00023306"/>
    </source>
</evidence>
<comment type="subcellular location">
    <subcellularLocation>
        <location evidence="1">Cytoplasm</location>
    </subcellularLocation>
</comment>
<evidence type="ECO:0000256" key="7">
    <source>
        <dbReference type="ARBA" id="ARBA00023172"/>
    </source>
</evidence>
<dbReference type="SUPFAM" id="SSF56349">
    <property type="entry name" value="DNA breaking-rejoining enzymes"/>
    <property type="match status" value="1"/>
</dbReference>
<accession>A0A4Z0D4F9</accession>
<evidence type="ECO:0000256" key="3">
    <source>
        <dbReference type="ARBA" id="ARBA00022618"/>
    </source>
</evidence>
<dbReference type="InterPro" id="IPR004107">
    <property type="entry name" value="Integrase_SAM-like_N"/>
</dbReference>
<dbReference type="AlphaFoldDB" id="A0A4Z0D4F9"/>
<dbReference type="InterPro" id="IPR002104">
    <property type="entry name" value="Integrase_catalytic"/>
</dbReference>
<feature type="compositionally biased region" description="Basic residues" evidence="10">
    <location>
        <begin position="344"/>
        <end position="355"/>
    </location>
</feature>
<dbReference type="GO" id="GO:0005737">
    <property type="term" value="C:cytoplasm"/>
    <property type="evidence" value="ECO:0007669"/>
    <property type="project" value="UniProtKB-SubCell"/>
</dbReference>
<dbReference type="Pfam" id="PF00589">
    <property type="entry name" value="Phage_integrase"/>
    <property type="match status" value="1"/>
</dbReference>
<evidence type="ECO:0000313" key="13">
    <source>
        <dbReference type="EMBL" id="TFZ39796.1"/>
    </source>
</evidence>
<dbReference type="GO" id="GO:0003677">
    <property type="term" value="F:DNA binding"/>
    <property type="evidence" value="ECO:0007669"/>
    <property type="project" value="UniProtKB-UniRule"/>
</dbReference>
<feature type="region of interest" description="Disordered" evidence="10">
    <location>
        <begin position="332"/>
        <end position="355"/>
    </location>
</feature>
<dbReference type="EMBL" id="SRIB01000009">
    <property type="protein sequence ID" value="TFZ39796.1"/>
    <property type="molecule type" value="Genomic_DNA"/>
</dbReference>
<evidence type="ECO:0000256" key="1">
    <source>
        <dbReference type="ARBA" id="ARBA00004496"/>
    </source>
</evidence>
<dbReference type="InterPro" id="IPR044068">
    <property type="entry name" value="CB"/>
</dbReference>
<protein>
    <submittedName>
        <fullName evidence="13">Tyrosine recombinase XerC</fullName>
    </submittedName>
</protein>
<keyword evidence="8" id="KW-0131">Cell cycle</keyword>
<keyword evidence="4" id="KW-0159">Chromosome partition</keyword>
<evidence type="ECO:0000256" key="5">
    <source>
        <dbReference type="ARBA" id="ARBA00022908"/>
    </source>
</evidence>
<dbReference type="Gene3D" id="1.10.150.130">
    <property type="match status" value="1"/>
</dbReference>
<name>A0A4Z0D4F9_9FIRM</name>
<keyword evidence="3" id="KW-0132">Cell division</keyword>
<evidence type="ECO:0000256" key="9">
    <source>
        <dbReference type="PROSITE-ProRule" id="PRU01248"/>
    </source>
</evidence>
<keyword evidence="2" id="KW-0963">Cytoplasm</keyword>
<dbReference type="InterPro" id="IPR011010">
    <property type="entry name" value="DNA_brk_join_enz"/>
</dbReference>
<dbReference type="InterPro" id="IPR050090">
    <property type="entry name" value="Tyrosine_recombinase_XerCD"/>
</dbReference>
<keyword evidence="7" id="KW-0233">DNA recombination</keyword>
<dbReference type="PANTHER" id="PTHR30349">
    <property type="entry name" value="PHAGE INTEGRASE-RELATED"/>
    <property type="match status" value="1"/>
</dbReference>
<dbReference type="OrthoDB" id="283809at2"/>